<evidence type="ECO:0000313" key="2">
    <source>
        <dbReference type="WBParaSite" id="MhA1_Contig1105.frz3.gene5"/>
    </source>
</evidence>
<dbReference type="Proteomes" id="UP000095281">
    <property type="component" value="Unplaced"/>
</dbReference>
<keyword evidence="1" id="KW-1185">Reference proteome</keyword>
<sequence length="255" mass="29149">MLTGQVLIFQKKLKEKNDLLLMELYGIPPPSDIRLLSDEYIRQKEGLTPPDSPEFDDYNGIKLRANWEKERLAIAFFPLASGFTNNDPEVQTSIDTANSILTNPTDTEMLKITSGNIQLKDIDEHYNNIIEEELNMNKQQIKDMKGFVAALNDYILPKLGLAYNNLIIKEVLKTTIKPEETLMLNDLNKIEMALNSEEILSDSSKGINLKSTLQNIDNFYFMRHEQIKNGRKGSIAGLPGLLKRNKRAVQRKFFD</sequence>
<organism evidence="1 2">
    <name type="scientific">Meloidogyne hapla</name>
    <name type="common">Root-knot nematode worm</name>
    <dbReference type="NCBI Taxonomy" id="6305"/>
    <lineage>
        <taxon>Eukaryota</taxon>
        <taxon>Metazoa</taxon>
        <taxon>Ecdysozoa</taxon>
        <taxon>Nematoda</taxon>
        <taxon>Chromadorea</taxon>
        <taxon>Rhabditida</taxon>
        <taxon>Tylenchina</taxon>
        <taxon>Tylenchomorpha</taxon>
        <taxon>Tylenchoidea</taxon>
        <taxon>Meloidogynidae</taxon>
        <taxon>Meloidogyninae</taxon>
        <taxon>Meloidogyne</taxon>
    </lineage>
</organism>
<dbReference type="WBParaSite" id="MhA1_Contig1105.frz3.gene5">
    <property type="protein sequence ID" value="MhA1_Contig1105.frz3.gene5"/>
    <property type="gene ID" value="MhA1_Contig1105.frz3.gene5"/>
</dbReference>
<accession>A0A1I8AZ31</accession>
<protein>
    <submittedName>
        <fullName evidence="2">Uncharacterized protein</fullName>
    </submittedName>
</protein>
<name>A0A1I8AZ31_MELHA</name>
<reference evidence="2" key="1">
    <citation type="submission" date="2016-11" db="UniProtKB">
        <authorList>
            <consortium name="WormBaseParasite"/>
        </authorList>
    </citation>
    <scope>IDENTIFICATION</scope>
</reference>
<dbReference type="AlphaFoldDB" id="A0A1I8AZ31"/>
<evidence type="ECO:0000313" key="1">
    <source>
        <dbReference type="Proteomes" id="UP000095281"/>
    </source>
</evidence>
<proteinExistence type="predicted"/>